<gene>
    <name evidence="2" type="ORF">CAL25_22120</name>
</gene>
<evidence type="ECO:0000313" key="2">
    <source>
        <dbReference type="EMBL" id="OZI45081.1"/>
    </source>
</evidence>
<feature type="compositionally biased region" description="Low complexity" evidence="1">
    <location>
        <begin position="91"/>
        <end position="101"/>
    </location>
</feature>
<sequence>MQKAVIRVGDKTSHGGTVVTGDPTLNVFGQLAARKGDMTSCPKCKGSYPIVEGTQSTGSAQWLALEGMRTACGATLIASQHFWTEAPSAGAGAGASNAGPGTEYQAGEDGTAPYRGRFQVIDDSSREPVAGRAYRINSMNGATVEGETDANGHTSWVAGDSPDMLSLTLLPPPKEDEA</sequence>
<dbReference type="OrthoDB" id="8565659at2"/>
<dbReference type="AlphaFoldDB" id="A0A261T704"/>
<dbReference type="Gene3D" id="2.60.200.60">
    <property type="match status" value="1"/>
</dbReference>
<feature type="region of interest" description="Disordered" evidence="1">
    <location>
        <begin position="143"/>
        <end position="178"/>
    </location>
</feature>
<accession>A0A261T704</accession>
<dbReference type="InterPro" id="IPR008727">
    <property type="entry name" value="PAAR_motif"/>
</dbReference>
<reference evidence="2 3" key="1">
    <citation type="submission" date="2017-05" db="EMBL/GenBank/DDBJ databases">
        <title>Complete and WGS of Bordetella genogroups.</title>
        <authorList>
            <person name="Spilker T."/>
            <person name="LiPuma J."/>
        </authorList>
    </citation>
    <scope>NUCLEOTIDE SEQUENCE [LARGE SCALE GENOMIC DNA]</scope>
    <source>
        <strain evidence="2 3">AU10456</strain>
    </source>
</reference>
<dbReference type="EMBL" id="NEVP01000013">
    <property type="protein sequence ID" value="OZI45081.1"/>
    <property type="molecule type" value="Genomic_DNA"/>
</dbReference>
<dbReference type="CDD" id="cd14744">
    <property type="entry name" value="PAAR_CT_2"/>
    <property type="match status" value="1"/>
</dbReference>
<protein>
    <recommendedName>
        <fullName evidence="4">PAAR domain-containing protein</fullName>
    </recommendedName>
</protein>
<organism evidence="2 3">
    <name type="scientific">Bordetella genomosp. 5</name>
    <dbReference type="NCBI Taxonomy" id="1395608"/>
    <lineage>
        <taxon>Bacteria</taxon>
        <taxon>Pseudomonadati</taxon>
        <taxon>Pseudomonadota</taxon>
        <taxon>Betaproteobacteria</taxon>
        <taxon>Burkholderiales</taxon>
        <taxon>Alcaligenaceae</taxon>
        <taxon>Bordetella</taxon>
    </lineage>
</organism>
<name>A0A261T704_9BORD</name>
<evidence type="ECO:0008006" key="4">
    <source>
        <dbReference type="Google" id="ProtNLM"/>
    </source>
</evidence>
<dbReference type="Pfam" id="PF05488">
    <property type="entry name" value="PAAR_motif"/>
    <property type="match status" value="1"/>
</dbReference>
<evidence type="ECO:0000313" key="3">
    <source>
        <dbReference type="Proteomes" id="UP000216913"/>
    </source>
</evidence>
<dbReference type="RefSeq" id="WP_094803953.1">
    <property type="nucleotide sequence ID" value="NZ_NEVP01000013.1"/>
</dbReference>
<dbReference type="Proteomes" id="UP000216913">
    <property type="component" value="Unassembled WGS sequence"/>
</dbReference>
<proteinExistence type="predicted"/>
<feature type="region of interest" description="Disordered" evidence="1">
    <location>
        <begin position="91"/>
        <end position="111"/>
    </location>
</feature>
<keyword evidence="3" id="KW-1185">Reference proteome</keyword>
<comment type="caution">
    <text evidence="2">The sequence shown here is derived from an EMBL/GenBank/DDBJ whole genome shotgun (WGS) entry which is preliminary data.</text>
</comment>
<evidence type="ECO:0000256" key="1">
    <source>
        <dbReference type="SAM" id="MobiDB-lite"/>
    </source>
</evidence>